<dbReference type="Proteomes" id="UP000269721">
    <property type="component" value="Unassembled WGS sequence"/>
</dbReference>
<accession>A0A4P9W896</accession>
<proteinExistence type="predicted"/>
<dbReference type="EMBL" id="KZ996795">
    <property type="protein sequence ID" value="RKO88322.1"/>
    <property type="molecule type" value="Genomic_DNA"/>
</dbReference>
<evidence type="ECO:0000313" key="1">
    <source>
        <dbReference type="EMBL" id="RKO88322.1"/>
    </source>
</evidence>
<keyword evidence="2" id="KW-1185">Reference proteome</keyword>
<sequence length="259" mass="28321">NEVSRPPSGVYDPGRRANRISIDKINSRVQGADRDYNIISNVKNGVVPLPSGAGAAGDESLLKENWIPKFRTHAKSPIAPGGESPHQTVYHTVLMKQFPIVPLPEARACKKFRPLPRDGSPEIFTSMFRRRSTILGAMRRAFTRPLSDARYDAFTALRSTRCDPSVLSPPSPSAHPLVFARTRKPPTAQAHCSKYTPSDVPLLSMSSDRPPVLLRCRVEFASLRARGEGGRIFSCGNHLFAIPSAGKGPRAPRKGAFTS</sequence>
<name>A0A4P9W896_9FUNG</name>
<dbReference type="AlphaFoldDB" id="A0A4P9W896"/>
<feature type="non-terminal residue" evidence="1">
    <location>
        <position position="1"/>
    </location>
</feature>
<reference evidence="2" key="1">
    <citation type="journal article" date="2018" name="Nat. Microbiol.">
        <title>Leveraging single-cell genomics to expand the fungal tree of life.</title>
        <authorList>
            <person name="Ahrendt S.R."/>
            <person name="Quandt C.A."/>
            <person name="Ciobanu D."/>
            <person name="Clum A."/>
            <person name="Salamov A."/>
            <person name="Andreopoulos B."/>
            <person name="Cheng J.F."/>
            <person name="Woyke T."/>
            <person name="Pelin A."/>
            <person name="Henrissat B."/>
            <person name="Reynolds N.K."/>
            <person name="Benny G.L."/>
            <person name="Smith M.E."/>
            <person name="James T.Y."/>
            <person name="Grigoriev I.V."/>
        </authorList>
    </citation>
    <scope>NUCLEOTIDE SEQUENCE [LARGE SCALE GENOMIC DNA]</scope>
</reference>
<protein>
    <submittedName>
        <fullName evidence="1">Uncharacterized protein</fullName>
    </submittedName>
</protein>
<organism evidence="1 2">
    <name type="scientific">Blyttiomyces helicus</name>
    <dbReference type="NCBI Taxonomy" id="388810"/>
    <lineage>
        <taxon>Eukaryota</taxon>
        <taxon>Fungi</taxon>
        <taxon>Fungi incertae sedis</taxon>
        <taxon>Chytridiomycota</taxon>
        <taxon>Chytridiomycota incertae sedis</taxon>
        <taxon>Chytridiomycetes</taxon>
        <taxon>Chytridiomycetes incertae sedis</taxon>
        <taxon>Blyttiomyces</taxon>
    </lineage>
</organism>
<dbReference type="OrthoDB" id="2133518at2759"/>
<gene>
    <name evidence="1" type="ORF">BDK51DRAFT_35053</name>
</gene>
<evidence type="ECO:0000313" key="2">
    <source>
        <dbReference type="Proteomes" id="UP000269721"/>
    </source>
</evidence>